<keyword evidence="3" id="KW-1185">Reference proteome</keyword>
<feature type="region of interest" description="Disordered" evidence="1">
    <location>
        <begin position="1174"/>
        <end position="1193"/>
    </location>
</feature>
<dbReference type="Pfam" id="PF23957">
    <property type="entry name" value="DUF7286"/>
    <property type="match status" value="1"/>
</dbReference>
<dbReference type="InterPro" id="IPR055710">
    <property type="entry name" value="DUF7286"/>
</dbReference>
<protein>
    <submittedName>
        <fullName evidence="2">Uncharacterized protein</fullName>
    </submittedName>
</protein>
<feature type="compositionally biased region" description="Polar residues" evidence="1">
    <location>
        <begin position="1181"/>
        <end position="1193"/>
    </location>
</feature>
<comment type="caution">
    <text evidence="2">The sequence shown here is derived from an EMBL/GenBank/DDBJ whole genome shotgun (WGS) entry which is preliminary data.</text>
</comment>
<accession>A0A6B0T1N8</accession>
<dbReference type="EMBL" id="WUUT01000003">
    <property type="protein sequence ID" value="MXR51964.1"/>
    <property type="molecule type" value="Genomic_DNA"/>
</dbReference>
<evidence type="ECO:0000313" key="3">
    <source>
        <dbReference type="Proteomes" id="UP000466535"/>
    </source>
</evidence>
<sequence length="1193" mass="129229">MSGRVAALVTDRRARVPFALIGLALLLLSGTVVLQVETQPEPTPPREADRALEQTESATETALTTALTAATEQAATRPVTDPAETPYGEVLAEGDTFDRYLKALFYLEAQRRLDDAGQTVGEVQTDVTLPEIEDSEDFADAVDRVTLRPGSETDGVESGVIEAEISGVETVATSDGREIETETETVTVAVASPLYELHDRTQTYQQRLDADLTEPGFTQRFNARIYALGWARGYAQYSGLPVTEVISNRHIVPAANDAIYRTQKDVFGAADPELNNAIRRGWLCMAMHDAEGLYNDHADKGTNLSGTLCSASKWLFGNQATGDVPDSPGVMDLLGEAPGMDTTHTIGVNGTSLLPIRDLASGSGSTSIQGVIDRIYEVTVETDLHTETVREPVFRHDAPPKTINSYVVETEPQGVDVTVERITEPESDEEYRAVEGVVEIEHEETKRHLRETTDGQKTVVTTASGTERIAFEITVEEGELHPRARVDEYNGEDVPVTERYVYDSGPGIARAGTDRTVPLGADGGRFENYGDPGPRAIEGVFDLPKGTTRTAGRGHGERRGDRTRATVEEHVESTLASKWSNAESEADLEFNRRETVDVPHSSRKVLVATVLADLRQIRQQVSNITHTFKRKELVHDGSETGPYGELEEKVQERKERYLHRTEPFESIGQKAVYEARYAYFAALERYLGRIESAHGSAMDEIDNQLPDMGIANAIRYLQEGVTATPPEPVPLESSSLTENVTYEVSGSPTYLVTENVTSETVPAVDSGEQFAPMAARNKNYLKLPYDSVVNGLLGKIGNVLGVSNPDAELTFQTASEALVAGDKATDAANADPDHGNPKKLSRLNGELSSAVRSSIQEYSEAVGAQMTFHLYPEDVTAADSDTELVRSADDCESDSCVVVPRDCTRETCEMEADTEGDRASEEIQTAVTAAVDGYGGTVETADAIASGEIKPAIVRRVAAAVGEDSRPNAATGLDYQQWRAIVNSSAQQVVRDAAAEHAVTLSDTKTVEKLDTEIRQTLESVSKEIVAKRFDAAVNNNSFDIGNYDNWVAGTRTPVRVPAGMPVLPVPGHWFATVNAWNIDVEAEYARFEVSANVGTPATATGTTYVREDRTVKREVAGKNRRLGSVEPISVSGKSVLIVVVPPGGIGVGDRDDRDPECSPTWPVVGDVSEEAIHCDGEFSDSGTATTGSRRGR</sequence>
<proteinExistence type="predicted"/>
<feature type="region of interest" description="Disordered" evidence="1">
    <location>
        <begin position="525"/>
        <end position="565"/>
    </location>
</feature>
<reference evidence="2 3" key="1">
    <citation type="submission" date="2019-12" db="EMBL/GenBank/DDBJ databases">
        <title>Isolation and characterization of three novel carbon monoxide-oxidizing members of Halobacteria from salione crusts and soils.</title>
        <authorList>
            <person name="Myers M.R."/>
            <person name="King G.M."/>
        </authorList>
    </citation>
    <scope>NUCLEOTIDE SEQUENCE [LARGE SCALE GENOMIC DNA]</scope>
    <source>
        <strain evidence="2 3">WSH3</strain>
    </source>
</reference>
<organism evidence="2 3">
    <name type="scientific">Halovenus carboxidivorans</name>
    <dbReference type="NCBI Taxonomy" id="2692199"/>
    <lineage>
        <taxon>Archaea</taxon>
        <taxon>Methanobacteriati</taxon>
        <taxon>Methanobacteriota</taxon>
        <taxon>Stenosarchaea group</taxon>
        <taxon>Halobacteria</taxon>
        <taxon>Halobacteriales</taxon>
        <taxon>Haloarculaceae</taxon>
        <taxon>Halovenus</taxon>
    </lineage>
</organism>
<gene>
    <name evidence="2" type="ORF">GRX03_10175</name>
</gene>
<evidence type="ECO:0000256" key="1">
    <source>
        <dbReference type="SAM" id="MobiDB-lite"/>
    </source>
</evidence>
<dbReference type="RefSeq" id="WP_159764086.1">
    <property type="nucleotide sequence ID" value="NZ_WUUT01000003.1"/>
</dbReference>
<dbReference type="AlphaFoldDB" id="A0A6B0T1N8"/>
<dbReference type="OrthoDB" id="124691at2157"/>
<evidence type="ECO:0000313" key="2">
    <source>
        <dbReference type="EMBL" id="MXR51964.1"/>
    </source>
</evidence>
<name>A0A6B0T1N8_9EURY</name>
<feature type="compositionally biased region" description="Basic and acidic residues" evidence="1">
    <location>
        <begin position="554"/>
        <end position="565"/>
    </location>
</feature>
<dbReference type="Proteomes" id="UP000466535">
    <property type="component" value="Unassembled WGS sequence"/>
</dbReference>